<keyword evidence="5" id="KW-1017">Isopeptide bond</keyword>
<dbReference type="STRING" id="7070.D6WS71"/>
<dbReference type="InParanoid" id="D6WS71"/>
<feature type="compositionally biased region" description="Basic and acidic residues" evidence="14">
    <location>
        <begin position="903"/>
        <end position="917"/>
    </location>
</feature>
<evidence type="ECO:0000256" key="8">
    <source>
        <dbReference type="ARBA" id="ARBA00022843"/>
    </source>
</evidence>
<dbReference type="SMART" id="SM00292">
    <property type="entry name" value="BRCT"/>
    <property type="match status" value="2"/>
</dbReference>
<feature type="compositionally biased region" description="Polar residues" evidence="14">
    <location>
        <begin position="186"/>
        <end position="196"/>
    </location>
</feature>
<feature type="region of interest" description="Disordered" evidence="14">
    <location>
        <begin position="218"/>
        <end position="239"/>
    </location>
</feature>
<dbReference type="CDD" id="cd17744">
    <property type="entry name" value="BRCT_MDC1_rpt1"/>
    <property type="match status" value="1"/>
</dbReference>
<feature type="compositionally biased region" description="Polar residues" evidence="14">
    <location>
        <begin position="218"/>
        <end position="230"/>
    </location>
</feature>
<keyword evidence="6" id="KW-0677">Repeat</keyword>
<feature type="compositionally biased region" description="Basic and acidic residues" evidence="14">
    <location>
        <begin position="1087"/>
        <end position="1098"/>
    </location>
</feature>
<evidence type="ECO:0000256" key="9">
    <source>
        <dbReference type="ARBA" id="ARBA00022990"/>
    </source>
</evidence>
<dbReference type="GO" id="GO:0044666">
    <property type="term" value="C:MLL3/4 complex"/>
    <property type="evidence" value="ECO:0000318"/>
    <property type="project" value="GO_Central"/>
</dbReference>
<evidence type="ECO:0000313" key="17">
    <source>
        <dbReference type="EMBL" id="EFA05925.2"/>
    </source>
</evidence>
<feature type="compositionally biased region" description="Polar residues" evidence="14">
    <location>
        <begin position="936"/>
        <end position="950"/>
    </location>
</feature>
<feature type="compositionally biased region" description="Basic and acidic residues" evidence="14">
    <location>
        <begin position="383"/>
        <end position="400"/>
    </location>
</feature>
<evidence type="ECO:0000256" key="1">
    <source>
        <dbReference type="ARBA" id="ARBA00004123"/>
    </source>
</evidence>
<dbReference type="InterPro" id="IPR051579">
    <property type="entry name" value="DDR_Transcriptional_Reg"/>
</dbReference>
<dbReference type="eggNOG" id="KOG2043">
    <property type="taxonomic scope" value="Eukaryota"/>
</dbReference>
<dbReference type="SMART" id="SM00240">
    <property type="entry name" value="FHA"/>
    <property type="match status" value="1"/>
</dbReference>
<evidence type="ECO:0000256" key="3">
    <source>
        <dbReference type="ARBA" id="ARBA00015014"/>
    </source>
</evidence>
<keyword evidence="11" id="KW-0131">Cell cycle</keyword>
<dbReference type="SUPFAM" id="SSF52113">
    <property type="entry name" value="BRCT domain"/>
    <property type="match status" value="2"/>
</dbReference>
<dbReference type="InterPro" id="IPR036420">
    <property type="entry name" value="BRCT_dom_sf"/>
</dbReference>
<dbReference type="Gene3D" id="3.40.50.10190">
    <property type="entry name" value="BRCT domain"/>
    <property type="match status" value="2"/>
</dbReference>
<dbReference type="KEGG" id="tca:103313737"/>
<feature type="compositionally biased region" description="Basic and acidic residues" evidence="14">
    <location>
        <begin position="1007"/>
        <end position="1027"/>
    </location>
</feature>
<feature type="compositionally biased region" description="Basic and acidic residues" evidence="14">
    <location>
        <begin position="1135"/>
        <end position="1146"/>
    </location>
</feature>
<evidence type="ECO:0000256" key="6">
    <source>
        <dbReference type="ARBA" id="ARBA00022737"/>
    </source>
</evidence>
<feature type="compositionally biased region" description="Basic and acidic residues" evidence="14">
    <location>
        <begin position="1178"/>
        <end position="1194"/>
    </location>
</feature>
<feature type="compositionally biased region" description="Polar residues" evidence="14">
    <location>
        <begin position="968"/>
        <end position="999"/>
    </location>
</feature>
<dbReference type="PROSITE" id="PS50006">
    <property type="entry name" value="FHA_DOMAIN"/>
    <property type="match status" value="1"/>
</dbReference>
<feature type="compositionally biased region" description="Basic and acidic residues" evidence="14">
    <location>
        <begin position="793"/>
        <end position="822"/>
    </location>
</feature>
<dbReference type="PANTHER" id="PTHR23196">
    <property type="entry name" value="PAX TRANSCRIPTION ACTIVATION DOMAIN INTERACTING PROTEIN"/>
    <property type="match status" value="1"/>
</dbReference>
<dbReference type="Proteomes" id="UP000007266">
    <property type="component" value="Linkage group 7"/>
</dbReference>
<keyword evidence="9" id="KW-0007">Acetylation</keyword>
<evidence type="ECO:0000256" key="5">
    <source>
        <dbReference type="ARBA" id="ARBA00022499"/>
    </source>
</evidence>
<dbReference type="CDD" id="cd22665">
    <property type="entry name" value="FHA_MDC1"/>
    <property type="match status" value="1"/>
</dbReference>
<feature type="domain" description="BRCT" evidence="16">
    <location>
        <begin position="1416"/>
        <end position="1507"/>
    </location>
</feature>
<dbReference type="PROSITE" id="PS50172">
    <property type="entry name" value="BRCT"/>
    <property type="match status" value="2"/>
</dbReference>
<dbReference type="PANTHER" id="PTHR23196:SF1">
    <property type="entry name" value="PAX-INTERACTING PROTEIN 1"/>
    <property type="match status" value="1"/>
</dbReference>
<evidence type="ECO:0000256" key="13">
    <source>
        <dbReference type="ARBA" id="ARBA00030146"/>
    </source>
</evidence>
<keyword evidence="4" id="KW-0158">Chromosome</keyword>
<gene>
    <name evidence="17" type="primary">AUGUSTUS-3.0.2_08741</name>
    <name evidence="17" type="ORF">TcasGA2_TC008741</name>
</gene>
<evidence type="ECO:0000256" key="7">
    <source>
        <dbReference type="ARBA" id="ARBA00022763"/>
    </source>
</evidence>
<dbReference type="InterPro" id="IPR000253">
    <property type="entry name" value="FHA_dom"/>
</dbReference>
<feature type="compositionally biased region" description="Low complexity" evidence="14">
    <location>
        <begin position="1250"/>
        <end position="1264"/>
    </location>
</feature>
<organism evidence="17 18">
    <name type="scientific">Tribolium castaneum</name>
    <name type="common">Red flour beetle</name>
    <dbReference type="NCBI Taxonomy" id="7070"/>
    <lineage>
        <taxon>Eukaryota</taxon>
        <taxon>Metazoa</taxon>
        <taxon>Ecdysozoa</taxon>
        <taxon>Arthropoda</taxon>
        <taxon>Hexapoda</taxon>
        <taxon>Insecta</taxon>
        <taxon>Pterygota</taxon>
        <taxon>Neoptera</taxon>
        <taxon>Endopterygota</taxon>
        <taxon>Coleoptera</taxon>
        <taxon>Polyphaga</taxon>
        <taxon>Cucujiformia</taxon>
        <taxon>Tenebrionidae</taxon>
        <taxon>Tenebrionidae incertae sedis</taxon>
        <taxon>Tribolium</taxon>
    </lineage>
</organism>
<dbReference type="Pfam" id="PF16589">
    <property type="entry name" value="BRCT_2"/>
    <property type="match status" value="1"/>
</dbReference>
<proteinExistence type="predicted"/>
<reference evidence="17 18" key="2">
    <citation type="journal article" date="2010" name="Nucleic Acids Res.">
        <title>BeetleBase in 2010: revisions to provide comprehensive genomic information for Tribolium castaneum.</title>
        <authorList>
            <person name="Kim H.S."/>
            <person name="Murphy T."/>
            <person name="Xia J."/>
            <person name="Caragea D."/>
            <person name="Park Y."/>
            <person name="Beeman R.W."/>
            <person name="Lorenzen M.D."/>
            <person name="Butcher S."/>
            <person name="Manak J.R."/>
            <person name="Brown S.J."/>
        </authorList>
    </citation>
    <scope>GENOME REANNOTATION</scope>
    <source>
        <strain evidence="17 18">Georgia GA2</strain>
    </source>
</reference>
<evidence type="ECO:0000256" key="10">
    <source>
        <dbReference type="ARBA" id="ARBA00023242"/>
    </source>
</evidence>
<feature type="compositionally biased region" description="Low complexity" evidence="14">
    <location>
        <begin position="1299"/>
        <end position="1309"/>
    </location>
</feature>
<feature type="region of interest" description="Disordered" evidence="14">
    <location>
        <begin position="186"/>
        <end position="206"/>
    </location>
</feature>
<feature type="compositionally biased region" description="Polar residues" evidence="14">
    <location>
        <begin position="445"/>
        <end position="465"/>
    </location>
</feature>
<dbReference type="CDD" id="cd18432">
    <property type="entry name" value="BRCT_PAXIP1_rpt6_like"/>
    <property type="match status" value="1"/>
</dbReference>
<evidence type="ECO:0000259" key="15">
    <source>
        <dbReference type="PROSITE" id="PS50006"/>
    </source>
</evidence>
<evidence type="ECO:0000259" key="16">
    <source>
        <dbReference type="PROSITE" id="PS50172"/>
    </source>
</evidence>
<feature type="compositionally biased region" description="Polar residues" evidence="14">
    <location>
        <begin position="877"/>
        <end position="887"/>
    </location>
</feature>
<dbReference type="SUPFAM" id="SSF49879">
    <property type="entry name" value="SMAD/FHA domain"/>
    <property type="match status" value="1"/>
</dbReference>
<feature type="domain" description="BRCT" evidence="16">
    <location>
        <begin position="1311"/>
        <end position="1395"/>
    </location>
</feature>
<evidence type="ECO:0000313" key="18">
    <source>
        <dbReference type="Proteomes" id="UP000007266"/>
    </source>
</evidence>
<comment type="subcellular location">
    <subcellularLocation>
        <location evidence="2">Chromosome</location>
    </subcellularLocation>
    <subcellularLocation>
        <location evidence="1">Nucleus</location>
    </subcellularLocation>
</comment>
<dbReference type="InterPro" id="IPR001357">
    <property type="entry name" value="BRCT_dom"/>
</dbReference>
<dbReference type="EMBL" id="KQ971354">
    <property type="protein sequence ID" value="EFA05925.2"/>
    <property type="molecule type" value="Genomic_DNA"/>
</dbReference>
<feature type="compositionally biased region" description="Low complexity" evidence="14">
    <location>
        <begin position="364"/>
        <end position="373"/>
    </location>
</feature>
<keyword evidence="8" id="KW-0832">Ubl conjugation</keyword>
<feature type="compositionally biased region" description="Basic and acidic residues" evidence="14">
    <location>
        <begin position="856"/>
        <end position="876"/>
    </location>
</feature>
<dbReference type="OrthoDB" id="342264at2759"/>
<dbReference type="InterPro" id="IPR008984">
    <property type="entry name" value="SMAD_FHA_dom_sf"/>
</dbReference>
<dbReference type="GO" id="GO:0005694">
    <property type="term" value="C:chromosome"/>
    <property type="evidence" value="ECO:0007669"/>
    <property type="project" value="UniProtKB-SubCell"/>
</dbReference>
<accession>D6WS71</accession>
<feature type="compositionally biased region" description="Basic and acidic residues" evidence="14">
    <location>
        <begin position="310"/>
        <end position="327"/>
    </location>
</feature>
<feature type="compositionally biased region" description="Basic and acidic residues" evidence="14">
    <location>
        <begin position="545"/>
        <end position="556"/>
    </location>
</feature>
<dbReference type="OMA" id="IHESPHM"/>
<dbReference type="HOGENOM" id="CLU_247119_0_0_1"/>
<feature type="compositionally biased region" description="Polar residues" evidence="14">
    <location>
        <begin position="1069"/>
        <end position="1081"/>
    </location>
</feature>
<reference evidence="17 18" key="1">
    <citation type="journal article" date="2008" name="Nature">
        <title>The genome of the model beetle and pest Tribolium castaneum.</title>
        <authorList>
            <consortium name="Tribolium Genome Sequencing Consortium"/>
            <person name="Richards S."/>
            <person name="Gibbs R.A."/>
            <person name="Weinstock G.M."/>
            <person name="Brown S.J."/>
            <person name="Denell R."/>
            <person name="Beeman R.W."/>
            <person name="Gibbs R."/>
            <person name="Beeman R.W."/>
            <person name="Brown S.J."/>
            <person name="Bucher G."/>
            <person name="Friedrich M."/>
            <person name="Grimmelikhuijzen C.J."/>
            <person name="Klingler M."/>
            <person name="Lorenzen M."/>
            <person name="Richards S."/>
            <person name="Roth S."/>
            <person name="Schroder R."/>
            <person name="Tautz D."/>
            <person name="Zdobnov E.M."/>
            <person name="Muzny D."/>
            <person name="Gibbs R.A."/>
            <person name="Weinstock G.M."/>
            <person name="Attaway T."/>
            <person name="Bell S."/>
            <person name="Buhay C.J."/>
            <person name="Chandrabose M.N."/>
            <person name="Chavez D."/>
            <person name="Clerk-Blankenburg K.P."/>
            <person name="Cree A."/>
            <person name="Dao M."/>
            <person name="Davis C."/>
            <person name="Chacko J."/>
            <person name="Dinh H."/>
            <person name="Dugan-Rocha S."/>
            <person name="Fowler G."/>
            <person name="Garner T.T."/>
            <person name="Garnes J."/>
            <person name="Gnirke A."/>
            <person name="Hawes A."/>
            <person name="Hernandez J."/>
            <person name="Hines S."/>
            <person name="Holder M."/>
            <person name="Hume J."/>
            <person name="Jhangiani S.N."/>
            <person name="Joshi V."/>
            <person name="Khan Z.M."/>
            <person name="Jackson L."/>
            <person name="Kovar C."/>
            <person name="Kowis A."/>
            <person name="Lee S."/>
            <person name="Lewis L.R."/>
            <person name="Margolis J."/>
            <person name="Morgan M."/>
            <person name="Nazareth L.V."/>
            <person name="Nguyen N."/>
            <person name="Okwuonu G."/>
            <person name="Parker D."/>
            <person name="Richards S."/>
            <person name="Ruiz S.J."/>
            <person name="Santibanez J."/>
            <person name="Savard J."/>
            <person name="Scherer S.E."/>
            <person name="Schneider B."/>
            <person name="Sodergren E."/>
            <person name="Tautz D."/>
            <person name="Vattahil S."/>
            <person name="Villasana D."/>
            <person name="White C.S."/>
            <person name="Wright R."/>
            <person name="Park Y."/>
            <person name="Beeman R.W."/>
            <person name="Lord J."/>
            <person name="Oppert B."/>
            <person name="Lorenzen M."/>
            <person name="Brown S."/>
            <person name="Wang L."/>
            <person name="Savard J."/>
            <person name="Tautz D."/>
            <person name="Richards S."/>
            <person name="Weinstock G."/>
            <person name="Gibbs R.A."/>
            <person name="Liu Y."/>
            <person name="Worley K."/>
            <person name="Weinstock G."/>
            <person name="Elsik C.G."/>
            <person name="Reese J.T."/>
            <person name="Elhaik E."/>
            <person name="Landan G."/>
            <person name="Graur D."/>
            <person name="Arensburger P."/>
            <person name="Atkinson P."/>
            <person name="Beeman R.W."/>
            <person name="Beidler J."/>
            <person name="Brown S.J."/>
            <person name="Demuth J.P."/>
            <person name="Drury D.W."/>
            <person name="Du Y.Z."/>
            <person name="Fujiwara H."/>
            <person name="Lorenzen M."/>
            <person name="Maselli V."/>
            <person name="Osanai M."/>
            <person name="Park Y."/>
            <person name="Robertson H.M."/>
            <person name="Tu Z."/>
            <person name="Wang J.J."/>
            <person name="Wang S."/>
            <person name="Richards S."/>
            <person name="Song H."/>
            <person name="Zhang L."/>
            <person name="Sodergren E."/>
            <person name="Werner D."/>
            <person name="Stanke M."/>
            <person name="Morgenstern B."/>
            <person name="Solovyev V."/>
            <person name="Kosarev P."/>
            <person name="Brown G."/>
            <person name="Chen H.C."/>
            <person name="Ermolaeva O."/>
            <person name="Hlavina W."/>
            <person name="Kapustin Y."/>
            <person name="Kiryutin B."/>
            <person name="Kitts P."/>
            <person name="Maglott D."/>
            <person name="Pruitt K."/>
            <person name="Sapojnikov V."/>
            <person name="Souvorov A."/>
            <person name="Mackey A.J."/>
            <person name="Waterhouse R.M."/>
            <person name="Wyder S."/>
            <person name="Zdobnov E.M."/>
            <person name="Zdobnov E.M."/>
            <person name="Wyder S."/>
            <person name="Kriventseva E.V."/>
            <person name="Kadowaki T."/>
            <person name="Bork P."/>
            <person name="Aranda M."/>
            <person name="Bao R."/>
            <person name="Beermann A."/>
            <person name="Berns N."/>
            <person name="Bolognesi R."/>
            <person name="Bonneton F."/>
            <person name="Bopp D."/>
            <person name="Brown S.J."/>
            <person name="Bucher G."/>
            <person name="Butts T."/>
            <person name="Chaumot A."/>
            <person name="Denell R.E."/>
            <person name="Ferrier D.E."/>
            <person name="Friedrich M."/>
            <person name="Gordon C.M."/>
            <person name="Jindra M."/>
            <person name="Klingler M."/>
            <person name="Lan Q."/>
            <person name="Lattorff H.M."/>
            <person name="Laudet V."/>
            <person name="von Levetsow C."/>
            <person name="Liu Z."/>
            <person name="Lutz R."/>
            <person name="Lynch J.A."/>
            <person name="da Fonseca R.N."/>
            <person name="Posnien N."/>
            <person name="Reuter R."/>
            <person name="Roth S."/>
            <person name="Savard J."/>
            <person name="Schinko J.B."/>
            <person name="Schmitt C."/>
            <person name="Schoppmeier M."/>
            <person name="Schroder R."/>
            <person name="Shippy T.D."/>
            <person name="Simonnet F."/>
            <person name="Marques-Souza H."/>
            <person name="Tautz D."/>
            <person name="Tomoyasu Y."/>
            <person name="Trauner J."/>
            <person name="Van der Zee M."/>
            <person name="Vervoort M."/>
            <person name="Wittkopp N."/>
            <person name="Wimmer E.A."/>
            <person name="Yang X."/>
            <person name="Jones A.K."/>
            <person name="Sattelle D.B."/>
            <person name="Ebert P.R."/>
            <person name="Nelson D."/>
            <person name="Scott J.G."/>
            <person name="Beeman R.W."/>
            <person name="Muthukrishnan S."/>
            <person name="Kramer K.J."/>
            <person name="Arakane Y."/>
            <person name="Beeman R.W."/>
            <person name="Zhu Q."/>
            <person name="Hogenkamp D."/>
            <person name="Dixit R."/>
            <person name="Oppert B."/>
            <person name="Jiang H."/>
            <person name="Zou Z."/>
            <person name="Marshall J."/>
            <person name="Elpidina E."/>
            <person name="Vinokurov K."/>
            <person name="Oppert C."/>
            <person name="Zou Z."/>
            <person name="Evans J."/>
            <person name="Lu Z."/>
            <person name="Zhao P."/>
            <person name="Sumathipala N."/>
            <person name="Altincicek B."/>
            <person name="Vilcinskas A."/>
            <person name="Williams M."/>
            <person name="Hultmark D."/>
            <person name="Hetru C."/>
            <person name="Jiang H."/>
            <person name="Grimmelikhuijzen C.J."/>
            <person name="Hauser F."/>
            <person name="Cazzamali G."/>
            <person name="Williamson M."/>
            <person name="Park Y."/>
            <person name="Li B."/>
            <person name="Tanaka Y."/>
            <person name="Predel R."/>
            <person name="Neupert S."/>
            <person name="Schachtner J."/>
            <person name="Verleyen P."/>
            <person name="Raible F."/>
            <person name="Bork P."/>
            <person name="Friedrich M."/>
            <person name="Walden K.K."/>
            <person name="Robertson H.M."/>
            <person name="Angeli S."/>
            <person name="Foret S."/>
            <person name="Bucher G."/>
            <person name="Schuetz S."/>
            <person name="Maleszka R."/>
            <person name="Wimmer E.A."/>
            <person name="Beeman R.W."/>
            <person name="Lorenzen M."/>
            <person name="Tomoyasu Y."/>
            <person name="Miller S.C."/>
            <person name="Grossmann D."/>
            <person name="Bucher G."/>
        </authorList>
    </citation>
    <scope>NUCLEOTIDE SEQUENCE [LARGE SCALE GENOMIC DNA]</scope>
    <source>
        <strain evidence="17 18">Georgia GA2</strain>
    </source>
</reference>
<feature type="compositionally biased region" description="Basic and acidic residues" evidence="14">
    <location>
        <begin position="197"/>
        <end position="206"/>
    </location>
</feature>
<protein>
    <recommendedName>
        <fullName evidence="3">Mediator of DNA damage checkpoint protein 1</fullName>
    </recommendedName>
    <alternativeName>
        <fullName evidence="13">PAX transactivation activation domain-interacting protein</fullName>
    </alternativeName>
    <alternativeName>
        <fullName evidence="12">PAX-interacting protein 1</fullName>
    </alternativeName>
</protein>
<name>D6WS71_TRICA</name>
<evidence type="ECO:0000256" key="14">
    <source>
        <dbReference type="SAM" id="MobiDB-lite"/>
    </source>
</evidence>
<dbReference type="Pfam" id="PF00498">
    <property type="entry name" value="FHA"/>
    <property type="match status" value="1"/>
</dbReference>
<dbReference type="GO" id="GO:0006974">
    <property type="term" value="P:DNA damage response"/>
    <property type="evidence" value="ECO:0007669"/>
    <property type="project" value="UniProtKB-KW"/>
</dbReference>
<feature type="region of interest" description="Disordered" evidence="14">
    <location>
        <begin position="542"/>
        <end position="566"/>
    </location>
</feature>
<dbReference type="Pfam" id="PF16770">
    <property type="entry name" value="RTT107_BRCT_5"/>
    <property type="match status" value="1"/>
</dbReference>
<evidence type="ECO:0000256" key="12">
    <source>
        <dbReference type="ARBA" id="ARBA00023858"/>
    </source>
</evidence>
<keyword evidence="18" id="KW-1185">Reference proteome</keyword>
<keyword evidence="7" id="KW-0227">DNA damage</keyword>
<feature type="region of interest" description="Disordered" evidence="14">
    <location>
        <begin position="793"/>
        <end position="1315"/>
    </location>
</feature>
<evidence type="ECO:0000256" key="11">
    <source>
        <dbReference type="ARBA" id="ARBA00023306"/>
    </source>
</evidence>
<feature type="region of interest" description="Disordered" evidence="14">
    <location>
        <begin position="303"/>
        <end position="474"/>
    </location>
</feature>
<dbReference type="Gene3D" id="2.60.200.20">
    <property type="match status" value="1"/>
</dbReference>
<sequence length="1507" mass="168496">MDAGEKDNNARGCLMLNNRIYPVFEGLNTIGRNPEAVINIKNPNVSKQHGIITVIDANTHYISDLKSVNGTFLDNTKLGHLKLYPLKNGASIKFGDVFCTYKKLEAGKHITNNHDESQDFSEHFYVANTQAVEEPSLPEGINFNEMPTQIFEPRTISINDMPTQVHNFDDVGEDSNDSIDFMTMQKSTESQNQGKLNSDHSDDESTIRPVVEGIPNTIASGSEPSSQVHSVESDESTVPRVKKGARIAIESDSDTEEYKPNLSASKYVISDDSETEIEDNVENINPNLKDNSAMDDLASSVNESVQENVKVNEESRLEGSSENKEDDGNVLDQGTTGHQMNDFGAFQNDLDDPEDFPLVEKENSSNVTNNEEVAPVIEEEAGEESKKERDSFEIMKKNEEMADLPLDKGSYAFTKDKDSEATVSDLGEELEDPNSKLRPDEEESIQNQQKSQEVANEPIQQNNFNFDEEKNQETEDLYIQSTQQIEVNTVSDQVVSNIVKDDEIFLQATQTLELLDETVENANSDLESSTICKSAEVSVKSLESSAHDNKDIDSLERPSTSKNLEEDIMLPPTQALESLHGGETSEPPKDVFAIPSALSVKQKDDDLFLPPTQALESMLSEGLSPKKQASKTSVVDDDDSFVIQPTQALEDLHRDTDNAHFNKVEDQLAEIFASQSMMATQQLVSVLETSHDEVIDDSICEEPMKLSRRSTFSMSFQRPKPLSDEAVKEILGEGMEKKTQDLQIVNKGKENVKTYTRSKSSIGEQTEEKKVEEIKSSVLEGCQSKEDNSVEIRKRGRRKQDLSTKVDEAEEHKNKCNEDSIAIKRGRRNQVSNTPDFDENNEKVSNKEAGTSLDNTDVKARIKDAKNAKEDDESKNILRQNNSVSNKANDDVVKENKRRGRSKKTEDSNSEEAKSVDNDDIVGNTPKIRKGKVATFKQTDQSSESQGSNSDEQKIATRKRKTEEAFTETPNNMKKKVTTNSKESSDLFLNNEIQPATSTPRKRVRRGTHDSEDAFEPKIPKCEESAIKKPAGASRMTRKIKAQLDDDVTSNSSASNSQEQAVKDDDVVSNASTNSQEQTVVDNKKRKTEERVTKEKAVPSRMSTRRGKVDKDDDVVSNSSTNSQEQTVVDNKKRKTEERVMKEKAVPSRMSTRRGKVEKEDDAVSNSSANSQEQTLVDNKERKTEERVTKEKAVPSRMSTRRGKVEKEDDVVSISSSSSNQEQAVTRKTPGPSKMTTRRLKAAEKEDDVVSVSSNSSSQDQTVQEPTKRGRRLSANSRRLKREEEEKNKTLIKQNSFETSTPTTPGGSPLRSKRQLKPKVVFTMMDNPELETLIRRLGGSVVETVDACTVLVTETVKRSQKLLCAVAQSKPICSPQWLYACRKASAFVDPWDYILQDKEAEQKWKFSLRESLKRSSKKKLLENHSFQLIVNNAADVLKDAIEACGGKCLRSLVKADSDNLFVVSSEDNKGKYNKIVKQNPRIKVVSAEAIFDGTLRQEFNFKDHLLI</sequence>
<evidence type="ECO:0000256" key="4">
    <source>
        <dbReference type="ARBA" id="ARBA00022454"/>
    </source>
</evidence>
<feature type="compositionally biased region" description="Low complexity" evidence="14">
    <location>
        <begin position="1050"/>
        <end position="1060"/>
    </location>
</feature>
<evidence type="ECO:0000256" key="2">
    <source>
        <dbReference type="ARBA" id="ARBA00004286"/>
    </source>
</evidence>
<feature type="domain" description="FHA" evidence="15">
    <location>
        <begin position="28"/>
        <end position="78"/>
    </location>
</feature>
<feature type="compositionally biased region" description="Polar residues" evidence="14">
    <location>
        <begin position="1164"/>
        <end position="1177"/>
    </location>
</feature>
<keyword evidence="10" id="KW-0539">Nucleus</keyword>